<keyword evidence="2" id="KW-0560">Oxidoreductase</keyword>
<evidence type="ECO:0000256" key="2">
    <source>
        <dbReference type="ARBA" id="ARBA00023002"/>
    </source>
</evidence>
<protein>
    <submittedName>
        <fullName evidence="3">Oxidoreductase</fullName>
    </submittedName>
</protein>
<evidence type="ECO:0000313" key="3">
    <source>
        <dbReference type="EMBL" id="AMU88965.1"/>
    </source>
</evidence>
<accession>A0AAC8YZ51</accession>
<organism evidence="3 4">
    <name type="scientific">Sphingopyxis macrogoltabida</name>
    <name type="common">Sphingomonas macrogoltabidus</name>
    <dbReference type="NCBI Taxonomy" id="33050"/>
    <lineage>
        <taxon>Bacteria</taxon>
        <taxon>Pseudomonadati</taxon>
        <taxon>Pseudomonadota</taxon>
        <taxon>Alphaproteobacteria</taxon>
        <taxon>Sphingomonadales</taxon>
        <taxon>Sphingomonadaceae</taxon>
        <taxon>Sphingopyxis</taxon>
    </lineage>
</organism>
<dbReference type="PANTHER" id="PTHR24321">
    <property type="entry name" value="DEHYDROGENASES, SHORT CHAIN"/>
    <property type="match status" value="1"/>
</dbReference>
<dbReference type="PANTHER" id="PTHR24321:SF8">
    <property type="entry name" value="ESTRADIOL 17-BETA-DEHYDROGENASE 8-RELATED"/>
    <property type="match status" value="1"/>
</dbReference>
<keyword evidence="4" id="KW-1185">Reference proteome</keyword>
<dbReference type="PRINTS" id="PR00081">
    <property type="entry name" value="GDHRDH"/>
</dbReference>
<name>A0AAC8YZ51_SPHMC</name>
<dbReference type="InterPro" id="IPR002347">
    <property type="entry name" value="SDR_fam"/>
</dbReference>
<dbReference type="GO" id="GO:0016491">
    <property type="term" value="F:oxidoreductase activity"/>
    <property type="evidence" value="ECO:0007669"/>
    <property type="project" value="UniProtKB-KW"/>
</dbReference>
<proteinExistence type="inferred from homology"/>
<dbReference type="EMBL" id="CP013344">
    <property type="protein sequence ID" value="AMU88965.1"/>
    <property type="molecule type" value="Genomic_DNA"/>
</dbReference>
<reference evidence="4" key="1">
    <citation type="submission" date="2015-11" db="EMBL/GenBank/DDBJ databases">
        <title>Complete genome sequence of a polyethylene-glycol degrader Sphingopyxis macrogoltabida 203N (NBRC 111659).</title>
        <authorList>
            <person name="Yoshiyuki O."/>
            <person name="Shouta N."/>
            <person name="Nagata Y."/>
            <person name="Numata M."/>
            <person name="Tsuchikane K."/>
            <person name="Hosoyama A."/>
            <person name="Yamazoe A."/>
            <person name="Tsuda M."/>
            <person name="Fujita N."/>
            <person name="Kawai F."/>
        </authorList>
    </citation>
    <scope>NUCLEOTIDE SEQUENCE [LARGE SCALE GENOMIC DNA]</scope>
    <source>
        <strain evidence="4">203N</strain>
    </source>
</reference>
<dbReference type="InterPro" id="IPR036291">
    <property type="entry name" value="NAD(P)-bd_dom_sf"/>
</dbReference>
<evidence type="ECO:0000313" key="4">
    <source>
        <dbReference type="Proteomes" id="UP000076088"/>
    </source>
</evidence>
<dbReference type="RefSeq" id="WP_054728106.1">
    <property type="nucleotide sequence ID" value="NZ_CP009429.1"/>
</dbReference>
<gene>
    <name evidence="3" type="ORF">ATM17_07905</name>
</gene>
<sequence>MSGRFATRSVLVTGAGSGIGRATARLFAGEGAKVLATDIGDGLVETADSYPDMLTMCGDAGNEQRVADMVQKALEEFGALDVAVANAGISGGMAGIFDQTQRDWEEVLRVNLIGAFLAIKHTARAMVDAGRGGVIICTASVAGLRAGAGGAAYSASKAGVINLVQTAAQQLGGTGIRVNAVCPGLIETGMTHDVYQQARARGREEAIGQLNPLRRGGAPDEIARAIAFLASDEASYINGQALPVDGGLCSSLPFSGPRRLGEARF</sequence>
<evidence type="ECO:0000256" key="1">
    <source>
        <dbReference type="ARBA" id="ARBA00006484"/>
    </source>
</evidence>
<dbReference type="InterPro" id="IPR020904">
    <property type="entry name" value="Sc_DH/Rdtase_CS"/>
</dbReference>
<dbReference type="PROSITE" id="PS00061">
    <property type="entry name" value="ADH_SHORT"/>
    <property type="match status" value="1"/>
</dbReference>
<dbReference type="Pfam" id="PF13561">
    <property type="entry name" value="adh_short_C2"/>
    <property type="match status" value="1"/>
</dbReference>
<comment type="similarity">
    <text evidence="1">Belongs to the short-chain dehydrogenases/reductases (SDR) family.</text>
</comment>
<dbReference type="KEGG" id="smaz:LH19_11985"/>
<dbReference type="Proteomes" id="UP000076088">
    <property type="component" value="Chromosome"/>
</dbReference>
<dbReference type="AlphaFoldDB" id="A0AAC8YZ51"/>
<dbReference type="SUPFAM" id="SSF51735">
    <property type="entry name" value="NAD(P)-binding Rossmann-fold domains"/>
    <property type="match status" value="1"/>
</dbReference>
<dbReference type="CDD" id="cd05233">
    <property type="entry name" value="SDR_c"/>
    <property type="match status" value="1"/>
</dbReference>
<dbReference type="FunFam" id="3.40.50.720:FF:000084">
    <property type="entry name" value="Short-chain dehydrogenase reductase"/>
    <property type="match status" value="1"/>
</dbReference>
<reference evidence="3 4" key="2">
    <citation type="journal article" date="2016" name="Genome Announc.">
        <title>Complete Genome Sequence of Sphingopyxis macrogoltabida Strain 203N (NBRC 111659), a Polyethylene Glycol Degrader.</title>
        <authorList>
            <person name="Ohtsubo Y."/>
            <person name="Nonoyama S."/>
            <person name="Nagata Y."/>
            <person name="Numata M."/>
            <person name="Tsuchikane K."/>
            <person name="Hosoyama A."/>
            <person name="Yamazoe A."/>
            <person name="Tsuda M."/>
            <person name="Fujita N."/>
            <person name="Kawai F."/>
        </authorList>
    </citation>
    <scope>NUCLEOTIDE SEQUENCE [LARGE SCALE GENOMIC DNA]</scope>
    <source>
        <strain evidence="3 4">203N</strain>
    </source>
</reference>
<dbReference type="NCBIfam" id="NF005559">
    <property type="entry name" value="PRK07231.1"/>
    <property type="match status" value="1"/>
</dbReference>
<dbReference type="PRINTS" id="PR00080">
    <property type="entry name" value="SDRFAMILY"/>
</dbReference>
<dbReference type="Gene3D" id="3.40.50.720">
    <property type="entry name" value="NAD(P)-binding Rossmann-like Domain"/>
    <property type="match status" value="1"/>
</dbReference>